<organism evidence="8 9">
    <name type="scientific">Flavimaribacter sediminis</name>
    <dbReference type="NCBI Taxonomy" id="2865987"/>
    <lineage>
        <taxon>Bacteria</taxon>
        <taxon>Pseudomonadati</taxon>
        <taxon>Pseudomonadota</taxon>
        <taxon>Alphaproteobacteria</taxon>
        <taxon>Hyphomicrobiales</taxon>
        <taxon>Rhizobiaceae</taxon>
        <taxon>Flavimaribacter</taxon>
    </lineage>
</organism>
<dbReference type="GO" id="GO:0009279">
    <property type="term" value="C:cell outer membrane"/>
    <property type="evidence" value="ECO:0007669"/>
    <property type="project" value="UniProtKB-SubCell"/>
</dbReference>
<dbReference type="Gene3D" id="2.40.160.20">
    <property type="match status" value="2"/>
</dbReference>
<dbReference type="Pfam" id="PF13505">
    <property type="entry name" value="OMP_b-brl"/>
    <property type="match status" value="2"/>
</dbReference>
<accession>A0AAE3D360</accession>
<keyword evidence="2 6" id="KW-0732">Signal</keyword>
<dbReference type="InterPro" id="IPR011250">
    <property type="entry name" value="OMP/PagP_B-barrel"/>
</dbReference>
<feature type="signal peptide" evidence="6">
    <location>
        <begin position="1"/>
        <end position="20"/>
    </location>
</feature>
<keyword evidence="3" id="KW-0472">Membrane</keyword>
<sequence length="422" mass="44545">MKRTLAGFAAALALTSSAYAADLVVPVVEPAPVGVNMYNWTGFYVGLGGGTSNSVAELGSPVLGNASLNGIGGWGVFGEATVGYDYMFQNRMVLGVYGTARYGYSGPKLDVPALGFSAEATADYGFDALARLGYAVTPGTLAYVLGGYSWQHFDLSTSPNVLSSDWDSNGWVVGVGVETVLNNKFTIKSEYRYNQYGTYSPMGPLLNVDTSMHSFHTSLVYRFNGGYTGPAMTPVEFDWSGVKIGAAFGGGVLNHDTSVLGGAASLDSLAGQGVLGDVTLGYDYQFANNVVAGVVLGARYTSISSDAGVAGFSGSVDADYGFDAMLRLGYTFGSPSTLAYVIGGYSYQHFDLSSTPNVLSYDWGASGATLGTGLEAAFNDRLTGFLEYRYTWYESEDFGSGGLVEVNPSDHTFRVGLKYKLF</sequence>
<name>A0AAE3D360_9HYPH</name>
<dbReference type="AlphaFoldDB" id="A0AAE3D360"/>
<dbReference type="InterPro" id="IPR027385">
    <property type="entry name" value="Beta-barrel_OMP"/>
</dbReference>
<feature type="chain" id="PRO_5042231591" evidence="6">
    <location>
        <begin position="21"/>
        <end position="422"/>
    </location>
</feature>
<protein>
    <submittedName>
        <fullName evidence="8">Outer membrane beta-barrel protein</fullName>
    </submittedName>
</protein>
<evidence type="ECO:0000256" key="6">
    <source>
        <dbReference type="SAM" id="SignalP"/>
    </source>
</evidence>
<reference evidence="8" key="1">
    <citation type="submission" date="2021-08" db="EMBL/GenBank/DDBJ databases">
        <title>Hoeflea bacterium WL0058 sp. nov., isolated from the sediment.</title>
        <authorList>
            <person name="Wang L."/>
            <person name="Zhang D."/>
        </authorList>
    </citation>
    <scope>NUCLEOTIDE SEQUENCE</scope>
    <source>
        <strain evidence="8">WL0058</strain>
    </source>
</reference>
<evidence type="ECO:0000313" key="8">
    <source>
        <dbReference type="EMBL" id="MBW8639308.1"/>
    </source>
</evidence>
<dbReference type="Proteomes" id="UP001196509">
    <property type="component" value="Unassembled WGS sequence"/>
</dbReference>
<dbReference type="PANTHER" id="PTHR34001">
    <property type="entry name" value="BLL7405 PROTEIN"/>
    <property type="match status" value="1"/>
</dbReference>
<keyword evidence="4" id="KW-0998">Cell outer membrane</keyword>
<comment type="caution">
    <text evidence="8">The sequence shown here is derived from an EMBL/GenBank/DDBJ whole genome shotgun (WGS) entry which is preliminary data.</text>
</comment>
<dbReference type="EMBL" id="JAICBX010000004">
    <property type="protein sequence ID" value="MBW8639308.1"/>
    <property type="molecule type" value="Genomic_DNA"/>
</dbReference>
<evidence type="ECO:0000313" key="9">
    <source>
        <dbReference type="Proteomes" id="UP001196509"/>
    </source>
</evidence>
<keyword evidence="9" id="KW-1185">Reference proteome</keyword>
<feature type="domain" description="Outer membrane protein beta-barrel" evidence="7">
    <location>
        <begin position="8"/>
        <end position="223"/>
    </location>
</feature>
<evidence type="ECO:0000256" key="5">
    <source>
        <dbReference type="ARBA" id="ARBA00038306"/>
    </source>
</evidence>
<evidence type="ECO:0000256" key="1">
    <source>
        <dbReference type="ARBA" id="ARBA00004442"/>
    </source>
</evidence>
<dbReference type="RefSeq" id="WP_220230046.1">
    <property type="nucleotide sequence ID" value="NZ_JAICBX010000004.1"/>
</dbReference>
<evidence type="ECO:0000256" key="3">
    <source>
        <dbReference type="ARBA" id="ARBA00023136"/>
    </source>
</evidence>
<feature type="domain" description="Outer membrane protein beta-barrel" evidence="7">
    <location>
        <begin position="236"/>
        <end position="420"/>
    </location>
</feature>
<gene>
    <name evidence="8" type="ORF">K1W69_19090</name>
</gene>
<comment type="similarity">
    <text evidence="5">Belongs to the Omp25/RopB family.</text>
</comment>
<dbReference type="PANTHER" id="PTHR34001:SF3">
    <property type="entry name" value="BLL7405 PROTEIN"/>
    <property type="match status" value="1"/>
</dbReference>
<evidence type="ECO:0000256" key="4">
    <source>
        <dbReference type="ARBA" id="ARBA00023237"/>
    </source>
</evidence>
<comment type="subcellular location">
    <subcellularLocation>
        <location evidence="1">Cell outer membrane</location>
    </subcellularLocation>
</comment>
<evidence type="ECO:0000256" key="2">
    <source>
        <dbReference type="ARBA" id="ARBA00022729"/>
    </source>
</evidence>
<proteinExistence type="inferred from homology"/>
<dbReference type="InterPro" id="IPR051692">
    <property type="entry name" value="OMP-like"/>
</dbReference>
<evidence type="ECO:0000259" key="7">
    <source>
        <dbReference type="Pfam" id="PF13505"/>
    </source>
</evidence>
<dbReference type="SUPFAM" id="SSF56925">
    <property type="entry name" value="OMPA-like"/>
    <property type="match status" value="2"/>
</dbReference>